<reference evidence="3 4" key="1">
    <citation type="submission" date="2019-06" db="EMBL/GenBank/DDBJ databases">
        <title>Sequencing the genomes of 1000 actinobacteria strains.</title>
        <authorList>
            <person name="Klenk H.-P."/>
        </authorList>
    </citation>
    <scope>NUCLEOTIDE SEQUENCE [LARGE SCALE GENOMIC DNA]</scope>
    <source>
        <strain evidence="3 4">DSM 44826</strain>
    </source>
</reference>
<accession>A0A561UQH6</accession>
<dbReference type="EMBL" id="VIWT01000001">
    <property type="protein sequence ID" value="TWG01608.1"/>
    <property type="molecule type" value="Genomic_DNA"/>
</dbReference>
<dbReference type="AlphaFoldDB" id="A0A561UQH6"/>
<dbReference type="InterPro" id="IPR023214">
    <property type="entry name" value="HAD_sf"/>
</dbReference>
<keyword evidence="1" id="KW-0378">Hydrolase</keyword>
<evidence type="ECO:0000256" key="2">
    <source>
        <dbReference type="ARBA" id="ARBA00022842"/>
    </source>
</evidence>
<keyword evidence="2" id="KW-0460">Magnesium</keyword>
<dbReference type="InterPro" id="IPR051400">
    <property type="entry name" value="HAD-like_hydrolase"/>
</dbReference>
<evidence type="ECO:0000313" key="3">
    <source>
        <dbReference type="EMBL" id="TWG01608.1"/>
    </source>
</evidence>
<dbReference type="PANTHER" id="PTHR46470">
    <property type="entry name" value="N-ACYLNEURAMINATE-9-PHOSPHATASE"/>
    <property type="match status" value="1"/>
</dbReference>
<name>A0A561UQH6_9ACTN</name>
<dbReference type="Proteomes" id="UP000317940">
    <property type="component" value="Unassembled WGS sequence"/>
</dbReference>
<dbReference type="InterPro" id="IPR036412">
    <property type="entry name" value="HAD-like_sf"/>
</dbReference>
<dbReference type="Gene3D" id="1.20.120.710">
    <property type="entry name" value="Haloacid dehalogenase hydrolase-like domain"/>
    <property type="match status" value="1"/>
</dbReference>
<dbReference type="Gene3D" id="3.40.50.1000">
    <property type="entry name" value="HAD superfamily/HAD-like"/>
    <property type="match status" value="1"/>
</dbReference>
<dbReference type="RefSeq" id="WP_145907950.1">
    <property type="nucleotide sequence ID" value="NZ_BAAAMZ010000007.1"/>
</dbReference>
<evidence type="ECO:0000256" key="1">
    <source>
        <dbReference type="ARBA" id="ARBA00022801"/>
    </source>
</evidence>
<sequence>MTVARPVLLLDLDDTLVPDVPAARRAIADTLRGCALPDTVAAVDTVLAAVREAWRAEPGREHPELAQVSSWEALWVDFAGLEVPARLREHDRRAWRLALSRLSAAAPSADRVADRMAVLFRARRAELTRPLPGVPGRLAELAARHDLWLVTQGCRTLQRRKVELAGLTPFFARIFVTAELGFAKDDPRFAAALRAELAGRPVHLLVGDSARTDLALAETGGWPAVHLCDPSTCQEISRPTVRHAPDFTSATAQCAQYAHCAH</sequence>
<dbReference type="OrthoDB" id="3692384at2"/>
<proteinExistence type="predicted"/>
<comment type="caution">
    <text evidence="3">The sequence shown here is derived from an EMBL/GenBank/DDBJ whole genome shotgun (WGS) entry which is preliminary data.</text>
</comment>
<dbReference type="PANTHER" id="PTHR46470:SF4">
    <property type="entry name" value="5-AMINO-6-(5-PHOSPHO-D-RIBITYLAMINO)URACIL PHOSPHATASE YIGB"/>
    <property type="match status" value="1"/>
</dbReference>
<organism evidence="3 4">
    <name type="scientific">Kitasatospora viridis</name>
    <dbReference type="NCBI Taxonomy" id="281105"/>
    <lineage>
        <taxon>Bacteria</taxon>
        <taxon>Bacillati</taxon>
        <taxon>Actinomycetota</taxon>
        <taxon>Actinomycetes</taxon>
        <taxon>Kitasatosporales</taxon>
        <taxon>Streptomycetaceae</taxon>
        <taxon>Kitasatospora</taxon>
    </lineage>
</organism>
<protein>
    <submittedName>
        <fullName evidence="3">FMN phosphatase YigB (HAD superfamily)</fullName>
    </submittedName>
</protein>
<dbReference type="SUPFAM" id="SSF56784">
    <property type="entry name" value="HAD-like"/>
    <property type="match status" value="1"/>
</dbReference>
<gene>
    <name evidence="3" type="ORF">FHX73_115509</name>
</gene>
<dbReference type="GO" id="GO:0016787">
    <property type="term" value="F:hydrolase activity"/>
    <property type="evidence" value="ECO:0007669"/>
    <property type="project" value="UniProtKB-KW"/>
</dbReference>
<dbReference type="Pfam" id="PF00702">
    <property type="entry name" value="Hydrolase"/>
    <property type="match status" value="1"/>
</dbReference>
<dbReference type="SFLD" id="SFLDG01129">
    <property type="entry name" value="C1.5:_HAD__Beta-PGM__Phosphata"/>
    <property type="match status" value="1"/>
</dbReference>
<dbReference type="GO" id="GO:0009231">
    <property type="term" value="P:riboflavin biosynthetic process"/>
    <property type="evidence" value="ECO:0007669"/>
    <property type="project" value="TreeGrafter"/>
</dbReference>
<keyword evidence="4" id="KW-1185">Reference proteome</keyword>
<dbReference type="SFLD" id="SFLDS00003">
    <property type="entry name" value="Haloacid_Dehalogenase"/>
    <property type="match status" value="1"/>
</dbReference>
<evidence type="ECO:0000313" key="4">
    <source>
        <dbReference type="Proteomes" id="UP000317940"/>
    </source>
</evidence>